<gene>
    <name evidence="1" type="ORF">B1H20_14830</name>
</gene>
<dbReference type="STRING" id="1935.B1H20_14830"/>
<evidence type="ECO:0000313" key="2">
    <source>
        <dbReference type="Proteomes" id="UP000192445"/>
    </source>
</evidence>
<proteinExistence type="predicted"/>
<dbReference type="EMBL" id="CP020570">
    <property type="protein sequence ID" value="ARF62531.1"/>
    <property type="molecule type" value="Genomic_DNA"/>
</dbReference>
<protein>
    <submittedName>
        <fullName evidence="1">Uncharacterized protein</fullName>
    </submittedName>
</protein>
<dbReference type="AlphaFoldDB" id="A0A1V0UBL5"/>
<dbReference type="KEGG" id="svu:B1H20_14830"/>
<reference evidence="1 2" key="1">
    <citation type="submission" date="2017-03" db="EMBL/GenBank/DDBJ databases">
        <title>Complete Genome Sequence of a natural compounds producer, Streptomyces violaceus S21.</title>
        <authorList>
            <person name="Zhong C."/>
            <person name="Zhao Z."/>
            <person name="Fu J."/>
            <person name="Zong G."/>
            <person name="Qin R."/>
            <person name="Cao G."/>
        </authorList>
    </citation>
    <scope>NUCLEOTIDE SEQUENCE [LARGE SCALE GENOMIC DNA]</scope>
    <source>
        <strain evidence="1 2">S21</strain>
    </source>
</reference>
<accession>A0A1V0UBL5</accession>
<organism evidence="1 2">
    <name type="scientific">Streptomyces violaceoruber</name>
    <dbReference type="NCBI Taxonomy" id="1935"/>
    <lineage>
        <taxon>Bacteria</taxon>
        <taxon>Bacillati</taxon>
        <taxon>Actinomycetota</taxon>
        <taxon>Actinomycetes</taxon>
        <taxon>Kitasatosporales</taxon>
        <taxon>Streptomycetaceae</taxon>
        <taxon>Streptomyces</taxon>
        <taxon>Streptomyces violaceoruber group</taxon>
    </lineage>
</organism>
<sequence length="145" mass="15529">MYDLMLGPHARGTAVEQLHRLVEAVGLVTTVQTSIGVGDTAGVIVEAAPRLAEDHDVLSSGLIMSRVGMYRIVWGVVSHPGGSLAVLAPLPGYEGQQSSDWIRHYMREVLDPVMALSGRGHRTGGGGNSTVTEEEFARAFREAYV</sequence>
<dbReference type="Proteomes" id="UP000192445">
    <property type="component" value="Chromosome"/>
</dbReference>
<name>A0A1V0UBL5_STRVN</name>
<evidence type="ECO:0000313" key="1">
    <source>
        <dbReference type="EMBL" id="ARF62531.1"/>
    </source>
</evidence>
<dbReference type="OrthoDB" id="3401328at2"/>
<dbReference type="RefSeq" id="WP_083192686.1">
    <property type="nucleotide sequence ID" value="NZ_CP020570.1"/>
</dbReference>